<keyword evidence="12" id="KW-0511">Multifunctional enzyme</keyword>
<feature type="domain" description="CMP/dCMP-type deaminase" evidence="17">
    <location>
        <begin position="7"/>
        <end position="130"/>
    </location>
</feature>
<feature type="binding site" evidence="15">
    <location>
        <position position="214"/>
    </location>
    <ligand>
        <name>substrate</name>
    </ligand>
</feature>
<dbReference type="InterPro" id="IPR004794">
    <property type="entry name" value="Eubact_RibD"/>
</dbReference>
<dbReference type="Pfam" id="PF01872">
    <property type="entry name" value="RibD_C"/>
    <property type="match status" value="1"/>
</dbReference>
<evidence type="ECO:0000256" key="8">
    <source>
        <dbReference type="ARBA" id="ARBA00022801"/>
    </source>
</evidence>
<feature type="binding site" evidence="15">
    <location>
        <position position="211"/>
    </location>
    <ligand>
        <name>substrate</name>
    </ligand>
</feature>
<dbReference type="NCBIfam" id="TIGR00227">
    <property type="entry name" value="ribD_Cterm"/>
    <property type="match status" value="1"/>
</dbReference>
<dbReference type="InterPro" id="IPR002125">
    <property type="entry name" value="CMP_dCMP_dom"/>
</dbReference>
<comment type="pathway">
    <text evidence="3 13">Cofactor biosynthesis; riboflavin biosynthesis; 5-amino-6-(D-ribitylamino)uracil from GTP: step 3/4.</text>
</comment>
<evidence type="ECO:0000256" key="2">
    <source>
        <dbReference type="ARBA" id="ARBA00004882"/>
    </source>
</evidence>
<feature type="binding site" evidence="15">
    <location>
        <position position="246"/>
    </location>
    <ligand>
        <name>NADP(+)</name>
        <dbReference type="ChEBI" id="CHEBI:58349"/>
    </ligand>
</feature>
<dbReference type="GO" id="GO:0050661">
    <property type="term" value="F:NADP binding"/>
    <property type="evidence" value="ECO:0007669"/>
    <property type="project" value="InterPro"/>
</dbReference>
<feature type="binding site" evidence="15">
    <location>
        <position position="207"/>
    </location>
    <ligand>
        <name>NADP(+)</name>
        <dbReference type="ChEBI" id="CHEBI:58349"/>
    </ligand>
</feature>
<feature type="binding site" evidence="16">
    <location>
        <position position="57"/>
    </location>
    <ligand>
        <name>Zn(2+)</name>
        <dbReference type="ChEBI" id="CHEBI:29105"/>
        <note>catalytic</note>
    </ligand>
</feature>
<feature type="active site" description="Proton donor" evidence="14">
    <location>
        <position position="59"/>
    </location>
</feature>
<evidence type="ECO:0000256" key="3">
    <source>
        <dbReference type="ARBA" id="ARBA00004910"/>
    </source>
</evidence>
<keyword evidence="8 13" id="KW-0378">Hydrolase</keyword>
<dbReference type="PANTHER" id="PTHR38011:SF7">
    <property type="entry name" value="2,5-DIAMINO-6-RIBOSYLAMINO-4(3H)-PYRIMIDINONE 5'-PHOSPHATE REDUCTASE"/>
    <property type="match status" value="1"/>
</dbReference>
<keyword evidence="10 13" id="KW-0521">NADP</keyword>
<dbReference type="EC" id="1.1.1.193" evidence="13"/>
<gene>
    <name evidence="18" type="ORF">SAMN04487965_1525</name>
</gene>
<dbReference type="InterPro" id="IPR011549">
    <property type="entry name" value="RibD_C"/>
</dbReference>
<evidence type="ECO:0000256" key="15">
    <source>
        <dbReference type="PIRSR" id="PIRSR006769-2"/>
    </source>
</evidence>
<comment type="similarity">
    <text evidence="4 13">In the N-terminal section; belongs to the cytidine and deoxycytidylate deaminase family.</text>
</comment>
<comment type="pathway">
    <text evidence="2 13">Cofactor biosynthesis; riboflavin biosynthesis; 5-amino-6-(D-ribitylamino)uracil from GTP: step 2/4.</text>
</comment>
<dbReference type="GO" id="GO:0009231">
    <property type="term" value="P:riboflavin biosynthetic process"/>
    <property type="evidence" value="ECO:0007669"/>
    <property type="project" value="UniProtKB-UniPathway"/>
</dbReference>
<feature type="binding site" evidence="15">
    <location>
        <position position="191"/>
    </location>
    <ligand>
        <name>substrate</name>
    </ligand>
</feature>
<evidence type="ECO:0000256" key="12">
    <source>
        <dbReference type="ARBA" id="ARBA00023268"/>
    </source>
</evidence>
<dbReference type="SUPFAM" id="SSF53597">
    <property type="entry name" value="Dihydrofolate reductase-like"/>
    <property type="match status" value="1"/>
</dbReference>
<dbReference type="Gene3D" id="3.40.140.10">
    <property type="entry name" value="Cytidine Deaminase, domain 2"/>
    <property type="match status" value="1"/>
</dbReference>
<keyword evidence="9 13" id="KW-0862">Zinc</keyword>
<dbReference type="GO" id="GO:0008270">
    <property type="term" value="F:zinc ion binding"/>
    <property type="evidence" value="ECO:0007669"/>
    <property type="project" value="InterPro"/>
</dbReference>
<comment type="function">
    <text evidence="1 13">Converts 2,5-diamino-6-(ribosylamino)-4(3h)-pyrimidinone 5'-phosphate into 5-amino-6-(ribosylamino)-2,4(1h,3h)-pyrimidinedione 5'-phosphate.</text>
</comment>
<name>A0A1M4ZF96_9GAMM</name>
<dbReference type="AlphaFoldDB" id="A0A1M4ZF96"/>
<reference evidence="19" key="1">
    <citation type="submission" date="2016-11" db="EMBL/GenBank/DDBJ databases">
        <authorList>
            <person name="Varghese N."/>
            <person name="Submissions S."/>
        </authorList>
    </citation>
    <scope>NUCLEOTIDE SEQUENCE [LARGE SCALE GENOMIC DNA]</scope>
    <source>
        <strain evidence="19">CGMCC 1.7063</strain>
    </source>
</reference>
<feature type="binding site" evidence="15">
    <location>
        <position position="161"/>
    </location>
    <ligand>
        <name>NADP(+)</name>
        <dbReference type="ChEBI" id="CHEBI:58349"/>
    </ligand>
</feature>
<evidence type="ECO:0000313" key="19">
    <source>
        <dbReference type="Proteomes" id="UP000184170"/>
    </source>
</evidence>
<dbReference type="InterPro" id="IPR016192">
    <property type="entry name" value="APOBEC/CMP_deaminase_Zn-bd"/>
</dbReference>
<dbReference type="GO" id="GO:0008703">
    <property type="term" value="F:5-amino-6-(5-phosphoribosylamino)uracil reductase activity"/>
    <property type="evidence" value="ECO:0007669"/>
    <property type="project" value="UniProtKB-EC"/>
</dbReference>
<dbReference type="Pfam" id="PF00383">
    <property type="entry name" value="dCMP_cyt_deam_1"/>
    <property type="match status" value="1"/>
</dbReference>
<feature type="binding site" evidence="15">
    <location>
        <position position="203"/>
    </location>
    <ligand>
        <name>substrate</name>
    </ligand>
</feature>
<evidence type="ECO:0000256" key="14">
    <source>
        <dbReference type="PIRSR" id="PIRSR006769-1"/>
    </source>
</evidence>
<comment type="catalytic activity">
    <reaction evidence="13">
        <text>2,5-diamino-6-hydroxy-4-(5-phosphoribosylamino)-pyrimidine + H2O + H(+) = 5-amino-6-(5-phospho-D-ribosylamino)uracil + NH4(+)</text>
        <dbReference type="Rhea" id="RHEA:21868"/>
        <dbReference type="ChEBI" id="CHEBI:15377"/>
        <dbReference type="ChEBI" id="CHEBI:15378"/>
        <dbReference type="ChEBI" id="CHEBI:28938"/>
        <dbReference type="ChEBI" id="CHEBI:58453"/>
        <dbReference type="ChEBI" id="CHEBI:58614"/>
        <dbReference type="EC" id="3.5.4.26"/>
    </reaction>
</comment>
<evidence type="ECO:0000256" key="13">
    <source>
        <dbReference type="PIRNR" id="PIRNR006769"/>
    </source>
</evidence>
<protein>
    <recommendedName>
        <fullName evidence="13">Riboflavin biosynthesis protein RibD</fullName>
    </recommendedName>
    <domain>
        <recommendedName>
            <fullName evidence="13">Diaminohydroxyphosphoribosylaminopyrimidine deaminase</fullName>
            <shortName evidence="13">DRAP deaminase</shortName>
            <ecNumber evidence="13">3.5.4.26</ecNumber>
        </recommendedName>
        <alternativeName>
            <fullName evidence="13">Riboflavin-specific deaminase</fullName>
        </alternativeName>
    </domain>
    <domain>
        <recommendedName>
            <fullName evidence="13">5-amino-6-(5-phosphoribosylamino)uracil reductase</fullName>
            <ecNumber evidence="13">1.1.1.193</ecNumber>
        </recommendedName>
        <alternativeName>
            <fullName evidence="13">HTP reductase</fullName>
        </alternativeName>
    </domain>
</protein>
<feature type="binding site" evidence="16">
    <location>
        <position position="91"/>
    </location>
    <ligand>
        <name>Zn(2+)</name>
        <dbReference type="ChEBI" id="CHEBI:29105"/>
        <note>catalytic</note>
    </ligand>
</feature>
<evidence type="ECO:0000256" key="9">
    <source>
        <dbReference type="ARBA" id="ARBA00022833"/>
    </source>
</evidence>
<dbReference type="InterPro" id="IPR050765">
    <property type="entry name" value="Riboflavin_Biosynth_HTPR"/>
</dbReference>
<dbReference type="Proteomes" id="UP000184170">
    <property type="component" value="Unassembled WGS sequence"/>
</dbReference>
<evidence type="ECO:0000256" key="6">
    <source>
        <dbReference type="ARBA" id="ARBA00022619"/>
    </source>
</evidence>
<evidence type="ECO:0000256" key="16">
    <source>
        <dbReference type="PIRSR" id="PIRSR006769-3"/>
    </source>
</evidence>
<feature type="binding site" evidence="15">
    <location>
        <position position="177"/>
    </location>
    <ligand>
        <name>NADP(+)</name>
        <dbReference type="ChEBI" id="CHEBI:58349"/>
    </ligand>
</feature>
<dbReference type="FunFam" id="3.40.140.10:FF:000025">
    <property type="entry name" value="Riboflavin biosynthesis protein RibD"/>
    <property type="match status" value="1"/>
</dbReference>
<dbReference type="InterPro" id="IPR016193">
    <property type="entry name" value="Cytidine_deaminase-like"/>
</dbReference>
<evidence type="ECO:0000256" key="4">
    <source>
        <dbReference type="ARBA" id="ARBA00005259"/>
    </source>
</evidence>
<dbReference type="NCBIfam" id="TIGR00326">
    <property type="entry name" value="eubact_ribD"/>
    <property type="match status" value="1"/>
</dbReference>
<evidence type="ECO:0000313" key="18">
    <source>
        <dbReference type="EMBL" id="SHF16477.1"/>
    </source>
</evidence>
<evidence type="ECO:0000256" key="1">
    <source>
        <dbReference type="ARBA" id="ARBA00002151"/>
    </source>
</evidence>
<dbReference type="STRING" id="494016.SAMN04487965_1525"/>
<comment type="similarity">
    <text evidence="5 13">In the C-terminal section; belongs to the HTP reductase family.</text>
</comment>
<organism evidence="18 19">
    <name type="scientific">Microbulbifer donghaiensis</name>
    <dbReference type="NCBI Taxonomy" id="494016"/>
    <lineage>
        <taxon>Bacteria</taxon>
        <taxon>Pseudomonadati</taxon>
        <taxon>Pseudomonadota</taxon>
        <taxon>Gammaproteobacteria</taxon>
        <taxon>Cellvibrionales</taxon>
        <taxon>Microbulbiferaceae</taxon>
        <taxon>Microbulbifer</taxon>
    </lineage>
</organism>
<comment type="cofactor">
    <cofactor evidence="13 16">
        <name>Zn(2+)</name>
        <dbReference type="ChEBI" id="CHEBI:29105"/>
    </cofactor>
    <text evidence="13 16">Binds 1 zinc ion.</text>
</comment>
<feature type="binding site" evidence="15">
    <location>
        <position position="317"/>
    </location>
    <ligand>
        <name>substrate</name>
    </ligand>
</feature>
<dbReference type="CDD" id="cd01284">
    <property type="entry name" value="Riboflavin_deaminase-reductase"/>
    <property type="match status" value="1"/>
</dbReference>
<sequence length="387" mass="41588">MSGAAGNSAQALMARAIQLAERGLYTTMPNPRVGCVITDDTGQIVGEGWHQRAGLPHAEIEALANAGERARGATVYVTLEPCSHTGRTGPCADALIEAGVARVVFGMQDPNPSVSGEGLQKLRDAGIEVEGPLLEERCRALNPGFIKRMSLGLPLVRCKSAMSLDGRTAMASGESKWVTGPAARADVQRLRARSCAIVTGVETVRFDNPNLNVRADEMALELLTSEQAAQAVAIQEVQPLRVIVDSKLRTPAKAFILQGDAPTLVCTTEQAEPSRRERLESAGAEVLVLPADKEGRVDLQALLEELARRQCNEVLVESGATLSGEFLYRGHVDELIVYVAPKLLGSTARPLFELPIERMGSVLPITITDMRAVGHDWRITATTDIER</sequence>
<evidence type="ECO:0000256" key="10">
    <source>
        <dbReference type="ARBA" id="ARBA00022857"/>
    </source>
</evidence>
<evidence type="ECO:0000256" key="11">
    <source>
        <dbReference type="ARBA" id="ARBA00023002"/>
    </source>
</evidence>
<dbReference type="InterPro" id="IPR024072">
    <property type="entry name" value="DHFR-like_dom_sf"/>
</dbReference>
<keyword evidence="11 13" id="KW-0560">Oxidoreductase</keyword>
<keyword evidence="7 13" id="KW-0479">Metal-binding</keyword>
<accession>A0A1M4ZF96</accession>
<dbReference type="EC" id="3.5.4.26" evidence="13"/>
<feature type="binding site" evidence="15">
    <location>
        <position position="175"/>
    </location>
    <ligand>
        <name>substrate</name>
    </ligand>
</feature>
<dbReference type="PROSITE" id="PS51747">
    <property type="entry name" value="CYT_DCMP_DEAMINASES_2"/>
    <property type="match status" value="1"/>
</dbReference>
<keyword evidence="6 13" id="KW-0686">Riboflavin biosynthesis</keyword>
<evidence type="ECO:0000259" key="17">
    <source>
        <dbReference type="PROSITE" id="PS51747"/>
    </source>
</evidence>
<keyword evidence="19" id="KW-1185">Reference proteome</keyword>
<dbReference type="PANTHER" id="PTHR38011">
    <property type="entry name" value="DIHYDROFOLATE REDUCTASE FAMILY PROTEIN (AFU_ORTHOLOGUE AFUA_8G06820)"/>
    <property type="match status" value="1"/>
</dbReference>
<dbReference type="RefSeq" id="WP_073273281.1">
    <property type="nucleotide sequence ID" value="NZ_FQVA01000001.1"/>
</dbReference>
<dbReference type="Gene3D" id="3.40.430.10">
    <property type="entry name" value="Dihydrofolate Reductase, subunit A"/>
    <property type="match status" value="1"/>
</dbReference>
<dbReference type="GO" id="GO:0008835">
    <property type="term" value="F:diaminohydroxyphosphoribosylaminopyrimidine deaminase activity"/>
    <property type="evidence" value="ECO:0007669"/>
    <property type="project" value="UniProtKB-EC"/>
</dbReference>
<dbReference type="OrthoDB" id="9800865at2"/>
<comment type="catalytic activity">
    <reaction evidence="13">
        <text>5-amino-6-(5-phospho-D-ribitylamino)uracil + NADP(+) = 5-amino-6-(5-phospho-D-ribosylamino)uracil + NADPH + H(+)</text>
        <dbReference type="Rhea" id="RHEA:17845"/>
        <dbReference type="ChEBI" id="CHEBI:15378"/>
        <dbReference type="ChEBI" id="CHEBI:57783"/>
        <dbReference type="ChEBI" id="CHEBI:58349"/>
        <dbReference type="ChEBI" id="CHEBI:58421"/>
        <dbReference type="ChEBI" id="CHEBI:58453"/>
        <dbReference type="EC" id="1.1.1.193"/>
    </reaction>
</comment>
<dbReference type="PIRSF" id="PIRSF006769">
    <property type="entry name" value="RibD"/>
    <property type="match status" value="1"/>
</dbReference>
<dbReference type="EMBL" id="FQVA01000001">
    <property type="protein sequence ID" value="SHF16477.1"/>
    <property type="molecule type" value="Genomic_DNA"/>
</dbReference>
<evidence type="ECO:0000256" key="5">
    <source>
        <dbReference type="ARBA" id="ARBA00007417"/>
    </source>
</evidence>
<feature type="binding site" evidence="16">
    <location>
        <position position="82"/>
    </location>
    <ligand>
        <name>Zn(2+)</name>
        <dbReference type="ChEBI" id="CHEBI:29105"/>
        <note>catalytic</note>
    </ligand>
</feature>
<dbReference type="SUPFAM" id="SSF53927">
    <property type="entry name" value="Cytidine deaminase-like"/>
    <property type="match status" value="1"/>
</dbReference>
<dbReference type="PROSITE" id="PS00903">
    <property type="entry name" value="CYT_DCMP_DEAMINASES_1"/>
    <property type="match status" value="1"/>
</dbReference>
<evidence type="ECO:0000256" key="7">
    <source>
        <dbReference type="ARBA" id="ARBA00022723"/>
    </source>
</evidence>
<dbReference type="InterPro" id="IPR002734">
    <property type="entry name" value="RibDG_C"/>
</dbReference>
<dbReference type="UniPathway" id="UPA00275">
    <property type="reaction ID" value="UER00401"/>
</dbReference>
<proteinExistence type="inferred from homology"/>